<dbReference type="PANTHER" id="PTHR43861">
    <property type="entry name" value="TRANS-ACONITATE 2-METHYLTRANSFERASE-RELATED"/>
    <property type="match status" value="1"/>
</dbReference>
<dbReference type="GO" id="GO:0008168">
    <property type="term" value="F:methyltransferase activity"/>
    <property type="evidence" value="ECO:0007669"/>
    <property type="project" value="UniProtKB-KW"/>
</dbReference>
<dbReference type="PANTHER" id="PTHR43861:SF3">
    <property type="entry name" value="PUTATIVE (AFU_ORTHOLOGUE AFUA_2G14390)-RELATED"/>
    <property type="match status" value="1"/>
</dbReference>
<dbReference type="Pfam" id="PF13489">
    <property type="entry name" value="Methyltransf_23"/>
    <property type="match status" value="1"/>
</dbReference>
<dbReference type="CDD" id="cd02440">
    <property type="entry name" value="AdoMet_MTases"/>
    <property type="match status" value="1"/>
</dbReference>
<proteinExistence type="predicted"/>
<dbReference type="AlphaFoldDB" id="A0A2N3IBI9"/>
<keyword evidence="3" id="KW-1185">Reference proteome</keyword>
<evidence type="ECO:0000313" key="3">
    <source>
        <dbReference type="Proteomes" id="UP000233387"/>
    </source>
</evidence>
<dbReference type="GO" id="GO:0032259">
    <property type="term" value="P:methylation"/>
    <property type="evidence" value="ECO:0007669"/>
    <property type="project" value="UniProtKB-KW"/>
</dbReference>
<protein>
    <submittedName>
        <fullName evidence="2">Methyltransferase domain</fullName>
    </submittedName>
</protein>
<dbReference type="Proteomes" id="UP000233387">
    <property type="component" value="Unassembled WGS sequence"/>
</dbReference>
<dbReference type="SUPFAM" id="SSF53335">
    <property type="entry name" value="S-adenosyl-L-methionine-dependent methyltransferases"/>
    <property type="match status" value="1"/>
</dbReference>
<comment type="caution">
    <text evidence="2">The sequence shown here is derived from an EMBL/GenBank/DDBJ whole genome shotgun (WGS) entry which is preliminary data.</text>
</comment>
<accession>A0A2N3IBI9</accession>
<dbReference type="OrthoDB" id="2370471at2"/>
<dbReference type="RefSeq" id="WP_101359200.1">
    <property type="nucleotide sequence ID" value="NZ_NKXO01000031.1"/>
</dbReference>
<name>A0A2N3IBI9_9BACT</name>
<keyword evidence="1 2" id="KW-0808">Transferase</keyword>
<dbReference type="EMBL" id="NKXO01000031">
    <property type="protein sequence ID" value="PKQ67659.1"/>
    <property type="molecule type" value="Genomic_DNA"/>
</dbReference>
<dbReference type="InterPro" id="IPR029063">
    <property type="entry name" value="SAM-dependent_MTases_sf"/>
</dbReference>
<dbReference type="Gene3D" id="3.40.50.150">
    <property type="entry name" value="Vaccinia Virus protein VP39"/>
    <property type="match status" value="1"/>
</dbReference>
<sequence length="293" mass="33669">MLENIEVCPICENTSFEAFLTCKDYTVSGETFSLQKCSNCGFVVTSPRPLQKFLGNYYKSESYVSHSDTQKGLINKMYHWVRKITLKRKLRLIEKINHFQKGSVLDFGCGTGYFLKTCLQAGWQAEGVEPDENARKIASNNTNKPIFASLQEIKNTQFDIITLWHVLEHIPDLNETLSALKSLLKPTGKLIVAVPNRDSYDAQVFGAFWAAYDVPRHLWHFSKNDMQALCQKHHLQIQEILPMPFDAYYISLMSILYQTGKTQFVRAFWQGFLSNWKAGKQNTSSLIYVIKLQ</sequence>
<evidence type="ECO:0000313" key="2">
    <source>
        <dbReference type="EMBL" id="PKQ67659.1"/>
    </source>
</evidence>
<gene>
    <name evidence="2" type="ORF">Rain11_1934</name>
</gene>
<organism evidence="2 3">
    <name type="scientific">Raineya orbicola</name>
    <dbReference type="NCBI Taxonomy" id="2016530"/>
    <lineage>
        <taxon>Bacteria</taxon>
        <taxon>Pseudomonadati</taxon>
        <taxon>Bacteroidota</taxon>
        <taxon>Cytophagia</taxon>
        <taxon>Cytophagales</taxon>
        <taxon>Raineyaceae</taxon>
        <taxon>Raineya</taxon>
    </lineage>
</organism>
<reference evidence="2 3" key="1">
    <citation type="submission" date="2017-06" db="EMBL/GenBank/DDBJ databases">
        <title>Raineya orbicola gen. nov., sp. nov. a slightly thermophilic bacterium of the phylum Bacteroidetes and the description of Raineyaceae fam. nov.</title>
        <authorList>
            <person name="Albuquerque L."/>
            <person name="Polonia A.R.M."/>
            <person name="Barroso C."/>
            <person name="Froufe H.J.C."/>
            <person name="Lage O."/>
            <person name="Lobo-Da-Cunha A."/>
            <person name="Egas C."/>
            <person name="Da Costa M.S."/>
        </authorList>
    </citation>
    <scope>NUCLEOTIDE SEQUENCE [LARGE SCALE GENOMIC DNA]</scope>
    <source>
        <strain evidence="2 3">SPSPC-11</strain>
    </source>
</reference>
<evidence type="ECO:0000256" key="1">
    <source>
        <dbReference type="ARBA" id="ARBA00022679"/>
    </source>
</evidence>
<keyword evidence="2" id="KW-0489">Methyltransferase</keyword>